<reference evidence="1 2" key="1">
    <citation type="submission" date="2020-09" db="EMBL/GenBank/DDBJ databases">
        <title>De no assembly of potato wild relative species, Solanum commersonii.</title>
        <authorList>
            <person name="Cho K."/>
        </authorList>
    </citation>
    <scope>NUCLEOTIDE SEQUENCE [LARGE SCALE GENOMIC DNA]</scope>
    <source>
        <strain evidence="1">LZ3.2</strain>
        <tissue evidence="1">Leaf</tissue>
    </source>
</reference>
<keyword evidence="2" id="KW-1185">Reference proteome</keyword>
<comment type="caution">
    <text evidence="1">The sequence shown here is derived from an EMBL/GenBank/DDBJ whole genome shotgun (WGS) entry which is preliminary data.</text>
</comment>
<protein>
    <submittedName>
        <fullName evidence="1">Uncharacterized protein</fullName>
    </submittedName>
</protein>
<evidence type="ECO:0000313" key="1">
    <source>
        <dbReference type="EMBL" id="KAG5572855.1"/>
    </source>
</evidence>
<dbReference type="EMBL" id="JACXVP010000012">
    <property type="protein sequence ID" value="KAG5572855.1"/>
    <property type="molecule type" value="Genomic_DNA"/>
</dbReference>
<dbReference type="AlphaFoldDB" id="A0A9J5WC08"/>
<organism evidence="1 2">
    <name type="scientific">Solanum commersonii</name>
    <name type="common">Commerson's wild potato</name>
    <name type="synonym">Commerson's nightshade</name>
    <dbReference type="NCBI Taxonomy" id="4109"/>
    <lineage>
        <taxon>Eukaryota</taxon>
        <taxon>Viridiplantae</taxon>
        <taxon>Streptophyta</taxon>
        <taxon>Embryophyta</taxon>
        <taxon>Tracheophyta</taxon>
        <taxon>Spermatophyta</taxon>
        <taxon>Magnoliopsida</taxon>
        <taxon>eudicotyledons</taxon>
        <taxon>Gunneridae</taxon>
        <taxon>Pentapetalae</taxon>
        <taxon>asterids</taxon>
        <taxon>lamiids</taxon>
        <taxon>Solanales</taxon>
        <taxon>Solanaceae</taxon>
        <taxon>Solanoideae</taxon>
        <taxon>Solaneae</taxon>
        <taxon>Solanum</taxon>
    </lineage>
</organism>
<name>A0A9J5WC08_SOLCO</name>
<sequence length="116" mass="13820">MVEITIIIDAVQRSVLDEILTQNSQIEYLNPYLNHFFNNHFRITSKKIKESTVNEYLIVFVFHRQSRKITIIIDVVQQSVLDEILTQNSQIEYLSDCLTFKFNIWIVTYKDLHVKI</sequence>
<accession>A0A9J5WC08</accession>
<gene>
    <name evidence="1" type="ORF">H5410_062621</name>
</gene>
<proteinExistence type="predicted"/>
<evidence type="ECO:0000313" key="2">
    <source>
        <dbReference type="Proteomes" id="UP000824120"/>
    </source>
</evidence>
<dbReference type="Proteomes" id="UP000824120">
    <property type="component" value="Chromosome 12"/>
</dbReference>